<dbReference type="EMBL" id="BAAALG010000011">
    <property type="protein sequence ID" value="GAA1106170.1"/>
    <property type="molecule type" value="Genomic_DNA"/>
</dbReference>
<gene>
    <name evidence="2" type="ORF">GCM10009668_27240</name>
</gene>
<keyword evidence="3" id="KW-1185">Reference proteome</keyword>
<keyword evidence="2" id="KW-0560">Oxidoreductase</keyword>
<dbReference type="Gene3D" id="1.20.1290.10">
    <property type="entry name" value="AhpD-like"/>
    <property type="match status" value="1"/>
</dbReference>
<accession>A0ABP4EF46</accession>
<dbReference type="InterPro" id="IPR029032">
    <property type="entry name" value="AhpD-like"/>
</dbReference>
<dbReference type="GO" id="GO:0004601">
    <property type="term" value="F:peroxidase activity"/>
    <property type="evidence" value="ECO:0007669"/>
    <property type="project" value="UniProtKB-KW"/>
</dbReference>
<dbReference type="Gene3D" id="1.20.5.810">
    <property type="entry name" value="AhpD-like"/>
    <property type="match status" value="1"/>
</dbReference>
<dbReference type="SUPFAM" id="SSF69118">
    <property type="entry name" value="AhpD-like"/>
    <property type="match status" value="1"/>
</dbReference>
<organism evidence="2 3">
    <name type="scientific">Nocardioides dubius</name>
    <dbReference type="NCBI Taxonomy" id="317019"/>
    <lineage>
        <taxon>Bacteria</taxon>
        <taxon>Bacillati</taxon>
        <taxon>Actinomycetota</taxon>
        <taxon>Actinomycetes</taxon>
        <taxon>Propionibacteriales</taxon>
        <taxon>Nocardioidaceae</taxon>
        <taxon>Nocardioides</taxon>
    </lineage>
</organism>
<dbReference type="NCBIfam" id="TIGR01926">
    <property type="entry name" value="peroxid_rel"/>
    <property type="match status" value="1"/>
</dbReference>
<evidence type="ECO:0000313" key="3">
    <source>
        <dbReference type="Proteomes" id="UP001501581"/>
    </source>
</evidence>
<dbReference type="PANTHER" id="PTHR35446:SF2">
    <property type="entry name" value="CARBOXYMUCONOLACTONE DECARBOXYLASE-LIKE DOMAIN-CONTAINING PROTEIN"/>
    <property type="match status" value="1"/>
</dbReference>
<dbReference type="InterPro" id="IPR010195">
    <property type="entry name" value="Uncharacterised_peroxidase-rel"/>
</dbReference>
<protein>
    <submittedName>
        <fullName evidence="2">Peroxidase-related enzyme</fullName>
    </submittedName>
</protein>
<evidence type="ECO:0000259" key="1">
    <source>
        <dbReference type="Pfam" id="PF02627"/>
    </source>
</evidence>
<dbReference type="Pfam" id="PF02627">
    <property type="entry name" value="CMD"/>
    <property type="match status" value="1"/>
</dbReference>
<evidence type="ECO:0000313" key="2">
    <source>
        <dbReference type="EMBL" id="GAA1106170.1"/>
    </source>
</evidence>
<comment type="caution">
    <text evidence="2">The sequence shown here is derived from an EMBL/GenBank/DDBJ whole genome shotgun (WGS) entry which is preliminary data.</text>
</comment>
<dbReference type="InterPro" id="IPR004675">
    <property type="entry name" value="AhpD_core"/>
</dbReference>
<dbReference type="Proteomes" id="UP001501581">
    <property type="component" value="Unassembled WGS sequence"/>
</dbReference>
<proteinExistence type="predicted"/>
<name>A0ABP4EF46_9ACTN</name>
<dbReference type="RefSeq" id="WP_343995329.1">
    <property type="nucleotide sequence ID" value="NZ_BAAALG010000011.1"/>
</dbReference>
<dbReference type="NCBIfam" id="TIGR00778">
    <property type="entry name" value="ahpD_dom"/>
    <property type="match status" value="1"/>
</dbReference>
<feature type="domain" description="Carboxymuconolactone decarboxylase-like" evidence="1">
    <location>
        <begin position="77"/>
        <end position="124"/>
    </location>
</feature>
<dbReference type="PANTHER" id="PTHR35446">
    <property type="entry name" value="SI:CH211-175M2.5"/>
    <property type="match status" value="1"/>
</dbReference>
<keyword evidence="2" id="KW-0575">Peroxidase</keyword>
<reference evidence="3" key="1">
    <citation type="journal article" date="2019" name="Int. J. Syst. Evol. Microbiol.">
        <title>The Global Catalogue of Microorganisms (GCM) 10K type strain sequencing project: providing services to taxonomists for standard genome sequencing and annotation.</title>
        <authorList>
            <consortium name="The Broad Institute Genomics Platform"/>
            <consortium name="The Broad Institute Genome Sequencing Center for Infectious Disease"/>
            <person name="Wu L."/>
            <person name="Ma J."/>
        </authorList>
    </citation>
    <scope>NUCLEOTIDE SEQUENCE [LARGE SCALE GENOMIC DNA]</scope>
    <source>
        <strain evidence="3">JCM 13008</strain>
    </source>
</reference>
<sequence length="202" mass="22383">MATTVAEPELDIPALPKHLVTRLGGVDREDVSPRLQRQFDHAQQTYGYVPNWLRGYAVNEATLERLLAIYGPLWDDSANHHLTIQERELISVIVAHENECGYCVANHRYGLAQATGDKQRAARIADDHHLIDFDARDQALVDLAVKVTHQASRVGEADYERLRAVGLTNAGIVEAIEVAAFFSYANKLTQAIGLQPDATLFA</sequence>
<dbReference type="InterPro" id="IPR003779">
    <property type="entry name" value="CMD-like"/>
</dbReference>